<organism evidence="3 4">
    <name type="scientific">Funneliformis geosporum</name>
    <dbReference type="NCBI Taxonomy" id="1117311"/>
    <lineage>
        <taxon>Eukaryota</taxon>
        <taxon>Fungi</taxon>
        <taxon>Fungi incertae sedis</taxon>
        <taxon>Mucoromycota</taxon>
        <taxon>Glomeromycotina</taxon>
        <taxon>Glomeromycetes</taxon>
        <taxon>Glomerales</taxon>
        <taxon>Glomeraceae</taxon>
        <taxon>Funneliformis</taxon>
    </lineage>
</organism>
<dbReference type="CDD" id="cd17075">
    <property type="entry name" value="UBX1_UBXN9"/>
    <property type="match status" value="1"/>
</dbReference>
<dbReference type="Gene3D" id="3.10.20.90">
    <property type="entry name" value="Phosphatidylinositol 3-kinase Catalytic Subunit, Chain A, domain 1"/>
    <property type="match status" value="2"/>
</dbReference>
<comment type="caution">
    <text evidence="3">The sequence shown here is derived from an EMBL/GenBank/DDBJ whole genome shotgun (WGS) entry which is preliminary data.</text>
</comment>
<dbReference type="CDD" id="cd16105">
    <property type="entry name" value="Ubl_ASPSCR1_like"/>
    <property type="match status" value="1"/>
</dbReference>
<accession>A0A9W4SNQ7</accession>
<reference evidence="3" key="1">
    <citation type="submission" date="2022-08" db="EMBL/GenBank/DDBJ databases">
        <authorList>
            <person name="Kallberg Y."/>
            <person name="Tangrot J."/>
            <person name="Rosling A."/>
        </authorList>
    </citation>
    <scope>NUCLEOTIDE SEQUENCE</scope>
    <source>
        <strain evidence="3">Wild A</strain>
    </source>
</reference>
<dbReference type="OrthoDB" id="440781at2759"/>
<name>A0A9W4SNQ7_9GLOM</name>
<evidence type="ECO:0000259" key="2">
    <source>
        <dbReference type="PROSITE" id="PS50033"/>
    </source>
</evidence>
<dbReference type="PANTHER" id="PTHR46467:SF1">
    <property type="entry name" value="TETHER CONTAINING UBX DOMAIN FOR GLUT4"/>
    <property type="match status" value="1"/>
</dbReference>
<dbReference type="Proteomes" id="UP001153678">
    <property type="component" value="Unassembled WGS sequence"/>
</dbReference>
<dbReference type="GO" id="GO:0005737">
    <property type="term" value="C:cytoplasm"/>
    <property type="evidence" value="ECO:0007669"/>
    <property type="project" value="TreeGrafter"/>
</dbReference>
<keyword evidence="4" id="KW-1185">Reference proteome</keyword>
<dbReference type="CDD" id="cd16118">
    <property type="entry name" value="UBX2_UBXN9"/>
    <property type="match status" value="1"/>
</dbReference>
<feature type="region of interest" description="Disordered" evidence="1">
    <location>
        <begin position="619"/>
        <end position="662"/>
    </location>
</feature>
<sequence>MASHVVILIPGGKRQTVKTTPAMPLKQIVKLVCDKQGYSDVDKYGLKQNKTILDLSLSIRFSNLAPGAKLELIRVTTPKVHSEVTIALQMDDGGRIIGKFPPTTSFWDILLHFENTSQDRSLNLTKRTAQAPQIKKTLWKKMGGKSNDKFVYQQPVCLLLNQEYGTIPLLKSTTLQSAGITSGNAALRILFRHTELSLDDVLEEINTPIQSSTSTNPDKENKSGTLVQSTIPPISSTSKVEQIETTDLMKSAEGLVDPAKTVEGTVESTKPAKEIVDPTKPVEGMEDLTKPVEGTVDLAKPVEGTVDLMEQVEETIDPTKQVEKINPMQSVEETIDPMETEETIVPMEQIEETMKPSEETIYPMENINATIDSQIEETVPPILSTSKMEPIDMQIETGTTKTEIEPSSIILSNSETNTNGSVKGQFSRDVKVFNPPPDNVTLSTQIDLPDSFYELTPSELQFLLANQSSKRKAEENVGFKTHSIREQEEKSRERKYPKTLIRVRFPDSFQIQMAFLSKETVGQLYEFVRDALRTPQREFYLYTSPPKNVLLDMSVSLYHAELTPASVIYFSWTEKISDSEHILSDEYLKLREDIPHLTTNSTNVPEKSEQFNDKGAHVLSEPSRQQNQEELVRGQRSHARGESSSSQNSKKIPKWLTFGKKK</sequence>
<dbReference type="InterPro" id="IPR029071">
    <property type="entry name" value="Ubiquitin-like_domsf"/>
</dbReference>
<dbReference type="AlphaFoldDB" id="A0A9W4SNQ7"/>
<gene>
    <name evidence="3" type="ORF">FWILDA_LOCUS7299</name>
</gene>
<dbReference type="GO" id="GO:0006886">
    <property type="term" value="P:intracellular protein transport"/>
    <property type="evidence" value="ECO:0007669"/>
    <property type="project" value="TreeGrafter"/>
</dbReference>
<feature type="region of interest" description="Disordered" evidence="1">
    <location>
        <begin position="208"/>
        <end position="231"/>
    </location>
</feature>
<dbReference type="GO" id="GO:0012506">
    <property type="term" value="C:vesicle membrane"/>
    <property type="evidence" value="ECO:0007669"/>
    <property type="project" value="TreeGrafter"/>
</dbReference>
<proteinExistence type="predicted"/>
<dbReference type="InterPro" id="IPR059238">
    <property type="entry name" value="UBX1_UBXN9"/>
</dbReference>
<dbReference type="SUPFAM" id="SSF54236">
    <property type="entry name" value="Ubiquitin-like"/>
    <property type="match status" value="2"/>
</dbReference>
<evidence type="ECO:0000256" key="1">
    <source>
        <dbReference type="SAM" id="MobiDB-lite"/>
    </source>
</evidence>
<dbReference type="GO" id="GO:0005634">
    <property type="term" value="C:nucleus"/>
    <property type="evidence" value="ECO:0007669"/>
    <property type="project" value="TreeGrafter"/>
</dbReference>
<dbReference type="EMBL" id="CAMKVN010001419">
    <property type="protein sequence ID" value="CAI2175853.1"/>
    <property type="molecule type" value="Genomic_DNA"/>
</dbReference>
<dbReference type="InterPro" id="IPR021569">
    <property type="entry name" value="TUG-UBL1"/>
</dbReference>
<feature type="domain" description="UBX" evidence="2">
    <location>
        <begin position="494"/>
        <end position="570"/>
    </location>
</feature>
<evidence type="ECO:0000313" key="4">
    <source>
        <dbReference type="Proteomes" id="UP001153678"/>
    </source>
</evidence>
<dbReference type="InterPro" id="IPR001012">
    <property type="entry name" value="UBX_dom"/>
</dbReference>
<evidence type="ECO:0000313" key="3">
    <source>
        <dbReference type="EMBL" id="CAI2175853.1"/>
    </source>
</evidence>
<dbReference type="Pfam" id="PF11470">
    <property type="entry name" value="TUG-UBL1"/>
    <property type="match status" value="1"/>
</dbReference>
<protein>
    <submittedName>
        <fullName evidence="3">16184_t:CDS:1</fullName>
    </submittedName>
</protein>
<dbReference type="SMART" id="SM00166">
    <property type="entry name" value="UBX"/>
    <property type="match status" value="1"/>
</dbReference>
<dbReference type="PANTHER" id="PTHR46467">
    <property type="entry name" value="TETHER CONTAINING UBX DOMAIN FOR GLUT4"/>
    <property type="match status" value="1"/>
</dbReference>
<dbReference type="PROSITE" id="PS50033">
    <property type="entry name" value="UBX"/>
    <property type="match status" value="1"/>
</dbReference>
<dbReference type="Pfam" id="PF00789">
    <property type="entry name" value="UBX"/>
    <property type="match status" value="1"/>
</dbReference>